<comment type="caution">
    <text evidence="1">The sequence shown here is derived from an EMBL/GenBank/DDBJ whole genome shotgun (WGS) entry which is preliminary data.</text>
</comment>
<evidence type="ECO:0008006" key="3">
    <source>
        <dbReference type="Google" id="ProtNLM"/>
    </source>
</evidence>
<sequence length="178" mass="19737">MAWRTRIFEVPGGLLELRSAGAEDENYGGFYLEFSGSGADSIRDELQRGTDMRYRATALGYPRIDVSGIGQLWDESQIRRLAERFGYDFSGMVIYDPASGRPPLARLKTQATRLDAEAVIVPGPEHFEGGEVPGSPVRQLDVITVHPEQTFARRTIPPLSDLPPATADGVHPHHYCHF</sequence>
<dbReference type="AlphaFoldDB" id="A0ABC9Z857"/>
<gene>
    <name evidence="1" type="ORF">NSK11_contig00282-0001</name>
</gene>
<dbReference type="EMBL" id="BBYQ01000282">
    <property type="protein sequence ID" value="GAP33480.1"/>
    <property type="molecule type" value="Genomic_DNA"/>
</dbReference>
<evidence type="ECO:0000313" key="1">
    <source>
        <dbReference type="EMBL" id="GAP33480.1"/>
    </source>
</evidence>
<protein>
    <recommendedName>
        <fullName evidence="3">RES domain-containing protein</fullName>
    </recommendedName>
</protein>
<evidence type="ECO:0000313" key="2">
    <source>
        <dbReference type="Proteomes" id="UP000037179"/>
    </source>
</evidence>
<name>A0ABC9Z857_9NOCA</name>
<dbReference type="RefSeq" id="WP_228102604.1">
    <property type="nucleotide sequence ID" value="NZ_AP017900.1"/>
</dbReference>
<reference evidence="1 2" key="2">
    <citation type="journal article" date="2016" name="Genome Announc.">
        <title>Draft Genome Sequence of Erythromycin- and Oxytetracycline-Sensitive Nocardia seriolae Strain U-1 (NBRC 110359).</title>
        <authorList>
            <person name="Imajoh M."/>
            <person name="Sukeda M."/>
            <person name="Shimizu M."/>
            <person name="Yamane J."/>
            <person name="Ohnishi K."/>
            <person name="Oshima S."/>
        </authorList>
    </citation>
    <scope>NUCLEOTIDE SEQUENCE [LARGE SCALE GENOMIC DNA]</scope>
    <source>
        <strain evidence="1 2">U-1</strain>
    </source>
</reference>
<dbReference type="GeneID" id="93372006"/>
<organism evidence="1 2">
    <name type="scientific">Nocardia seriolae</name>
    <dbReference type="NCBI Taxonomy" id="37332"/>
    <lineage>
        <taxon>Bacteria</taxon>
        <taxon>Bacillati</taxon>
        <taxon>Actinomycetota</taxon>
        <taxon>Actinomycetes</taxon>
        <taxon>Mycobacteriales</taxon>
        <taxon>Nocardiaceae</taxon>
        <taxon>Nocardia</taxon>
    </lineage>
</organism>
<proteinExistence type="predicted"/>
<dbReference type="Proteomes" id="UP000037179">
    <property type="component" value="Unassembled WGS sequence"/>
</dbReference>
<reference evidence="2" key="1">
    <citation type="submission" date="2015-07" db="EMBL/GenBank/DDBJ databases">
        <title>Nocardia seriolae U-1 whole genome shotgun sequence.</title>
        <authorList>
            <person name="Imajoh M."/>
            <person name="Fukumoto Y."/>
            <person name="Sukeda M."/>
            <person name="Yamane J."/>
            <person name="Yamasaki K."/>
            <person name="Shimizu M."/>
            <person name="Ohnishi K."/>
            <person name="Oshima S."/>
        </authorList>
    </citation>
    <scope>NUCLEOTIDE SEQUENCE [LARGE SCALE GENOMIC DNA]</scope>
    <source>
        <strain evidence="2">U-1</strain>
    </source>
</reference>
<accession>A0ABC9Z857</accession>
<keyword evidence="2" id="KW-1185">Reference proteome</keyword>